<dbReference type="AlphaFoldDB" id="A0A022RI55"/>
<gene>
    <name evidence="7" type="ORF">MIMGU_mgv1a006196mg</name>
</gene>
<dbReference type="FunFam" id="3.40.50.2000:FF:000431">
    <property type="entry name" value="UDP-glycosyltransferase 90A1"/>
    <property type="match status" value="1"/>
</dbReference>
<dbReference type="PROSITE" id="PS00375">
    <property type="entry name" value="UDPGT"/>
    <property type="match status" value="1"/>
</dbReference>
<keyword evidence="2 4" id="KW-0328">Glycosyltransferase</keyword>
<evidence type="ECO:0000256" key="5">
    <source>
        <dbReference type="RuleBase" id="RU362057"/>
    </source>
</evidence>
<dbReference type="InterPro" id="IPR035595">
    <property type="entry name" value="UDP_glycos_trans_CS"/>
</dbReference>
<evidence type="ECO:0000256" key="4">
    <source>
        <dbReference type="RuleBase" id="RU003718"/>
    </source>
</evidence>
<keyword evidence="3 4" id="KW-0808">Transferase</keyword>
<dbReference type="Pfam" id="PF00201">
    <property type="entry name" value="UDPGT"/>
    <property type="match status" value="1"/>
</dbReference>
<dbReference type="Pfam" id="PF26168">
    <property type="entry name" value="Glyco_transf_N"/>
    <property type="match status" value="1"/>
</dbReference>
<dbReference type="Gene3D" id="3.40.50.2000">
    <property type="entry name" value="Glycogen Phosphorylase B"/>
    <property type="match status" value="3"/>
</dbReference>
<proteinExistence type="inferred from homology"/>
<sequence length="453" mass="51233">MAIKGKQPHFILFPLMAQGHMIPIMDIATMLSERGVASTILTTPHNAARFHRRSTQSSSLSNNIHILNIEFPCVEAGLPRGCENLDMLPSSDDVMKFFKAAAMMKDHIEHLLRRLKPSPTCLISDMWFPWTTDLALKLRIPRLVFYGTSCFSLLCMHILGISDDFHAMASDSDYFVVPGLPDRIEVTKAHFKATFDQLTPEWTRMWDELREAEANAFGTVSNSFDELETHYIEGYRKAKGNNVWCIGPVSLCNKEDSDKALMELGLGLEASKKPFIWVIRNASDELQTWLLEEKFRERNNGRGLLIHGWSPQVLILSHRSIGGFLTHCGWNSTLEGITAGVPMMTWPLSAEQFFNERLIVNVIKVGVRVGVEVPAMFLERENDVVKSEEIRRGVEVLMDEGEEGRERRERAREMGEMAKRAVEEGGSSHRNMAALIQDVVVQQSMLADDQENA</sequence>
<organism evidence="7 8">
    <name type="scientific">Erythranthe guttata</name>
    <name type="common">Yellow monkey flower</name>
    <name type="synonym">Mimulus guttatus</name>
    <dbReference type="NCBI Taxonomy" id="4155"/>
    <lineage>
        <taxon>Eukaryota</taxon>
        <taxon>Viridiplantae</taxon>
        <taxon>Streptophyta</taxon>
        <taxon>Embryophyta</taxon>
        <taxon>Tracheophyta</taxon>
        <taxon>Spermatophyta</taxon>
        <taxon>Magnoliopsida</taxon>
        <taxon>eudicotyledons</taxon>
        <taxon>Gunneridae</taxon>
        <taxon>Pentapetalae</taxon>
        <taxon>asterids</taxon>
        <taxon>lamiids</taxon>
        <taxon>Lamiales</taxon>
        <taxon>Phrymaceae</taxon>
        <taxon>Erythranthe</taxon>
    </lineage>
</organism>
<evidence type="ECO:0000313" key="8">
    <source>
        <dbReference type="Proteomes" id="UP000030748"/>
    </source>
</evidence>
<evidence type="ECO:0000256" key="2">
    <source>
        <dbReference type="ARBA" id="ARBA00022676"/>
    </source>
</evidence>
<dbReference type="EC" id="2.4.1.-" evidence="5"/>
<feature type="domain" description="Glycosyltransferase N-terminal" evidence="6">
    <location>
        <begin position="11"/>
        <end position="249"/>
    </location>
</feature>
<dbReference type="STRING" id="4155.A0A022RI55"/>
<dbReference type="eggNOG" id="KOG1192">
    <property type="taxonomic scope" value="Eukaryota"/>
</dbReference>
<keyword evidence="8" id="KW-1185">Reference proteome</keyword>
<dbReference type="Proteomes" id="UP000030748">
    <property type="component" value="Unassembled WGS sequence"/>
</dbReference>
<dbReference type="GO" id="GO:0035251">
    <property type="term" value="F:UDP-glucosyltransferase activity"/>
    <property type="evidence" value="ECO:0000318"/>
    <property type="project" value="GO_Central"/>
</dbReference>
<evidence type="ECO:0000256" key="3">
    <source>
        <dbReference type="ARBA" id="ARBA00022679"/>
    </source>
</evidence>
<dbReference type="FunFam" id="3.40.50.2000:FF:000071">
    <property type="entry name" value="Glycosyltransferase"/>
    <property type="match status" value="1"/>
</dbReference>
<dbReference type="PANTHER" id="PTHR48047">
    <property type="entry name" value="GLYCOSYLTRANSFERASE"/>
    <property type="match status" value="1"/>
</dbReference>
<reference evidence="7 8" key="1">
    <citation type="journal article" date="2013" name="Proc. Natl. Acad. Sci. U.S.A.">
        <title>Fine-scale variation in meiotic recombination in Mimulus inferred from population shotgun sequencing.</title>
        <authorList>
            <person name="Hellsten U."/>
            <person name="Wright K.M."/>
            <person name="Jenkins J."/>
            <person name="Shu S."/>
            <person name="Yuan Y."/>
            <person name="Wessler S.R."/>
            <person name="Schmutz J."/>
            <person name="Willis J.H."/>
            <person name="Rokhsar D.S."/>
        </authorList>
    </citation>
    <scope>NUCLEOTIDE SEQUENCE [LARGE SCALE GENOMIC DNA]</scope>
    <source>
        <strain evidence="8">cv. DUN x IM62</strain>
    </source>
</reference>
<accession>A0A022RI55</accession>
<comment type="similarity">
    <text evidence="1 4">Belongs to the UDP-glycosyltransferase family.</text>
</comment>
<name>A0A022RI55_ERYGU</name>
<dbReference type="InterPro" id="IPR058980">
    <property type="entry name" value="Glyco_transf_N"/>
</dbReference>
<dbReference type="CDD" id="cd03784">
    <property type="entry name" value="GT1_Gtf-like"/>
    <property type="match status" value="1"/>
</dbReference>
<dbReference type="PANTHER" id="PTHR48047:SF229">
    <property type="entry name" value="UDP-GLYCOSYLTRANSFERASE 73C3-RELATED"/>
    <property type="match status" value="1"/>
</dbReference>
<evidence type="ECO:0000256" key="1">
    <source>
        <dbReference type="ARBA" id="ARBA00009995"/>
    </source>
</evidence>
<protein>
    <recommendedName>
        <fullName evidence="5">Glycosyltransferase</fullName>
        <ecNumber evidence="5">2.4.1.-</ecNumber>
    </recommendedName>
</protein>
<dbReference type="SUPFAM" id="SSF53756">
    <property type="entry name" value="UDP-Glycosyltransferase/glycogen phosphorylase"/>
    <property type="match status" value="1"/>
</dbReference>
<evidence type="ECO:0000313" key="7">
    <source>
        <dbReference type="EMBL" id="EYU38580.1"/>
    </source>
</evidence>
<dbReference type="EMBL" id="KI630480">
    <property type="protein sequence ID" value="EYU38580.1"/>
    <property type="molecule type" value="Genomic_DNA"/>
</dbReference>
<evidence type="ECO:0000259" key="6">
    <source>
        <dbReference type="Pfam" id="PF26168"/>
    </source>
</evidence>
<dbReference type="InterPro" id="IPR002213">
    <property type="entry name" value="UDP_glucos_trans"/>
</dbReference>